<dbReference type="InterPro" id="IPR008972">
    <property type="entry name" value="Cupredoxin"/>
</dbReference>
<dbReference type="InterPro" id="IPR045087">
    <property type="entry name" value="Cu-oxidase_fam"/>
</dbReference>
<comment type="similarity">
    <text evidence="3">Belongs to the multicopper oxidase family.</text>
</comment>
<dbReference type="PANTHER" id="PTHR11709">
    <property type="entry name" value="MULTI-COPPER OXIDASE"/>
    <property type="match status" value="1"/>
</dbReference>
<feature type="binding site" description="type 1 copper site" evidence="12">
    <location>
        <position position="160"/>
    </location>
    <ligand>
        <name>Cu cation</name>
        <dbReference type="ChEBI" id="CHEBI:23378"/>
        <label>1</label>
    </ligand>
</feature>
<dbReference type="SUPFAM" id="SSF49503">
    <property type="entry name" value="Cupredoxins"/>
    <property type="match status" value="2"/>
</dbReference>
<evidence type="ECO:0000256" key="2">
    <source>
        <dbReference type="ARBA" id="ARBA00001973"/>
    </source>
</evidence>
<dbReference type="GO" id="GO:0050421">
    <property type="term" value="F:nitrite reductase (NO-forming) activity"/>
    <property type="evidence" value="ECO:0007669"/>
    <property type="project" value="UniProtKB-EC"/>
</dbReference>
<dbReference type="Pfam" id="PF07732">
    <property type="entry name" value="Cu-oxidase_3"/>
    <property type="match status" value="1"/>
</dbReference>
<dbReference type="GO" id="GO:0005507">
    <property type="term" value="F:copper ion binding"/>
    <property type="evidence" value="ECO:0007669"/>
    <property type="project" value="InterPro"/>
</dbReference>
<keyword evidence="10 12" id="KW-0186">Copper</keyword>
<dbReference type="CDD" id="cd04208">
    <property type="entry name" value="CuRO_2_CuNIR"/>
    <property type="match status" value="1"/>
</dbReference>
<comment type="cofactor">
    <cofactor evidence="2 12">
        <name>Cu(2+)</name>
        <dbReference type="ChEBI" id="CHEBI:29036"/>
    </cofactor>
</comment>
<sequence length="346" mass="37845">MYHFVLKNIFRKKKSYLASIVLFFLIQFLNLHGAEVSSSDNIPDISRDPADVPSPIGKRPPKVLKITLHAVEIEGKLAEQTSFRYWTFDGQVPGPFLRARVGDVLEIHLINDPKNLMVHSIDFHAAWGFSGGAAVTQAMPGQEKIFSFKALNPGLYVYHCGTPMVAQHVANGMYGLILIEPAQGMPKVDHEFYIMEGEIYTAGSFGASGHQESDALKILHSSPEYFVFNGSVNALKHHPLHAKVGEKIRIYFGNAGPNFSSNLHLLGAVLEHVSSDGSILSPMRENTCSIFVPAGGSGFVEFVPKVPGTYPIIDHFFSRQEKGLGGELIVTGPANPSISHEGPVQQ</sequence>
<evidence type="ECO:0000256" key="7">
    <source>
        <dbReference type="ARBA" id="ARBA00022723"/>
    </source>
</evidence>
<keyword evidence="9" id="KW-0560">Oxidoreductase</keyword>
<dbReference type="PANTHER" id="PTHR11709:SF394">
    <property type="entry name" value="FI03373P-RELATED"/>
    <property type="match status" value="1"/>
</dbReference>
<evidence type="ECO:0000256" key="12">
    <source>
        <dbReference type="PIRSR" id="PIRSR601287-1"/>
    </source>
</evidence>
<keyword evidence="15" id="KW-1185">Reference proteome</keyword>
<evidence type="ECO:0000256" key="4">
    <source>
        <dbReference type="ARBA" id="ARBA00011233"/>
    </source>
</evidence>
<dbReference type="Gene3D" id="2.60.40.420">
    <property type="entry name" value="Cupredoxins - blue copper proteins"/>
    <property type="match status" value="2"/>
</dbReference>
<evidence type="ECO:0000256" key="1">
    <source>
        <dbReference type="ARBA" id="ARBA00001960"/>
    </source>
</evidence>
<dbReference type="RefSeq" id="WP_134439311.1">
    <property type="nucleotide sequence ID" value="NZ_LXQC01000079.1"/>
</dbReference>
<dbReference type="FunFam" id="2.60.40.420:FF:000093">
    <property type="entry name" value="Copper-containing nitrite reductase"/>
    <property type="match status" value="1"/>
</dbReference>
<dbReference type="PRINTS" id="PR00695">
    <property type="entry name" value="CUNO2RDTASE"/>
</dbReference>
<evidence type="ECO:0000259" key="13">
    <source>
        <dbReference type="Pfam" id="PF07732"/>
    </source>
</evidence>
<dbReference type="CDD" id="cd11020">
    <property type="entry name" value="CuRO_1_CuNIR"/>
    <property type="match status" value="1"/>
</dbReference>
<evidence type="ECO:0000256" key="9">
    <source>
        <dbReference type="ARBA" id="ARBA00023002"/>
    </source>
</evidence>
<dbReference type="AlphaFoldDB" id="A0A4Y8PHR2"/>
<feature type="binding site" description="type 1 copper site" evidence="12">
    <location>
        <position position="315"/>
    </location>
    <ligand>
        <name>Cu cation</name>
        <dbReference type="ChEBI" id="CHEBI:23378"/>
        <label>1</label>
    </ligand>
</feature>
<organism evidence="14 15">
    <name type="scientific">Methylacidiphilum caldifontis</name>
    <dbReference type="NCBI Taxonomy" id="2795386"/>
    <lineage>
        <taxon>Bacteria</taxon>
        <taxon>Pseudomonadati</taxon>
        <taxon>Verrucomicrobiota</taxon>
        <taxon>Methylacidiphilae</taxon>
        <taxon>Methylacidiphilales</taxon>
        <taxon>Methylacidiphilaceae</taxon>
        <taxon>Methylacidiphilum (ex Ratnadevi et al. 2023)</taxon>
    </lineage>
</organism>
<dbReference type="EC" id="1.7.2.1" evidence="5"/>
<dbReference type="InterPro" id="IPR001287">
    <property type="entry name" value="NO2-reductase_Cu"/>
</dbReference>
<accession>A0A4Y8PHR2</accession>
<name>A0A4Y8PHR2_9BACT</name>
<feature type="binding site" description="type 1 copper site" evidence="12">
    <location>
        <position position="124"/>
    </location>
    <ligand>
        <name>Cu cation</name>
        <dbReference type="ChEBI" id="CHEBI:23378"/>
        <label>1</label>
    </ligand>
</feature>
<dbReference type="InterPro" id="IPR011707">
    <property type="entry name" value="Cu-oxidase-like_N"/>
</dbReference>
<evidence type="ECO:0000256" key="3">
    <source>
        <dbReference type="ARBA" id="ARBA00010609"/>
    </source>
</evidence>
<reference evidence="14 15" key="1">
    <citation type="submission" date="2016-05" db="EMBL/GenBank/DDBJ databases">
        <title>Diversity and Homogeneity among Thermoacidophilic Verrucomicrobia Methanotrophs Linked with Geographical Origin.</title>
        <authorList>
            <person name="Erikstad H.-A."/>
            <person name="Smestad N.B."/>
            <person name="Ceballos R.M."/>
            <person name="Birkeland N.-K."/>
        </authorList>
    </citation>
    <scope>NUCLEOTIDE SEQUENCE [LARGE SCALE GENOMIC DNA]</scope>
    <source>
        <strain evidence="14 15">Phi</strain>
    </source>
</reference>
<evidence type="ECO:0000256" key="8">
    <source>
        <dbReference type="ARBA" id="ARBA00022737"/>
    </source>
</evidence>
<evidence type="ECO:0000313" key="15">
    <source>
        <dbReference type="Proteomes" id="UP000297713"/>
    </source>
</evidence>
<dbReference type="OrthoDB" id="9757546at2"/>
<evidence type="ECO:0000256" key="6">
    <source>
        <dbReference type="ARBA" id="ARBA00017290"/>
    </source>
</evidence>
<dbReference type="EMBL" id="LXQC01000079">
    <property type="protein sequence ID" value="TFE71319.1"/>
    <property type="molecule type" value="Genomic_DNA"/>
</dbReference>
<comment type="subunit">
    <text evidence="4">Homotrimer.</text>
</comment>
<keyword evidence="7 12" id="KW-0479">Metal-binding</keyword>
<feature type="binding site" description="type 1 copper site" evidence="12">
    <location>
        <position position="168"/>
    </location>
    <ligand>
        <name>Cu cation</name>
        <dbReference type="ChEBI" id="CHEBI:23378"/>
        <label>1</label>
    </ligand>
</feature>
<comment type="cofactor">
    <cofactor evidence="1 12">
        <name>Cu(+)</name>
        <dbReference type="ChEBI" id="CHEBI:49552"/>
    </cofactor>
</comment>
<comment type="catalytic activity">
    <reaction evidence="11">
        <text>nitric oxide + Fe(III)-[cytochrome c] + H2O = Fe(II)-[cytochrome c] + nitrite + 2 H(+)</text>
        <dbReference type="Rhea" id="RHEA:15233"/>
        <dbReference type="Rhea" id="RHEA-COMP:10350"/>
        <dbReference type="Rhea" id="RHEA-COMP:14399"/>
        <dbReference type="ChEBI" id="CHEBI:15377"/>
        <dbReference type="ChEBI" id="CHEBI:15378"/>
        <dbReference type="ChEBI" id="CHEBI:16301"/>
        <dbReference type="ChEBI" id="CHEBI:16480"/>
        <dbReference type="ChEBI" id="CHEBI:29033"/>
        <dbReference type="ChEBI" id="CHEBI:29034"/>
        <dbReference type="EC" id="1.7.2.1"/>
    </reaction>
</comment>
<evidence type="ECO:0000313" key="14">
    <source>
        <dbReference type="EMBL" id="TFE71319.1"/>
    </source>
</evidence>
<feature type="binding site" description="type 1 copper site" evidence="12">
    <location>
        <position position="159"/>
    </location>
    <ligand>
        <name>Cu cation</name>
        <dbReference type="ChEBI" id="CHEBI:23378"/>
        <label>1</label>
    </ligand>
</feature>
<evidence type="ECO:0000256" key="5">
    <source>
        <dbReference type="ARBA" id="ARBA00011882"/>
    </source>
</evidence>
<comment type="caution">
    <text evidence="14">The sequence shown here is derived from an EMBL/GenBank/DDBJ whole genome shotgun (WGS) entry which is preliminary data.</text>
</comment>
<feature type="binding site" description="type 2 copper site" evidence="12">
    <location>
        <position position="173"/>
    </location>
    <ligand>
        <name>Cu cation</name>
        <dbReference type="ChEBI" id="CHEBI:23378"/>
        <label>2</label>
    </ligand>
</feature>
<dbReference type="Proteomes" id="UP000297713">
    <property type="component" value="Unassembled WGS sequence"/>
</dbReference>
<evidence type="ECO:0000256" key="10">
    <source>
        <dbReference type="ARBA" id="ARBA00023008"/>
    </source>
</evidence>
<gene>
    <name evidence="14" type="ORF">A7Q10_04930</name>
</gene>
<feature type="binding site" description="type 1 copper site" evidence="12">
    <location>
        <position position="119"/>
    </location>
    <ligand>
        <name>Cu cation</name>
        <dbReference type="ChEBI" id="CHEBI:23378"/>
        <label>1</label>
    </ligand>
</feature>
<keyword evidence="8" id="KW-0677">Repeat</keyword>
<proteinExistence type="inferred from homology"/>
<feature type="domain" description="Plastocyanin-like" evidence="13">
    <location>
        <begin position="79"/>
        <end position="183"/>
    </location>
</feature>
<evidence type="ECO:0000256" key="11">
    <source>
        <dbReference type="ARBA" id="ARBA00049340"/>
    </source>
</evidence>
<protein>
    <recommendedName>
        <fullName evidence="6">Copper-containing nitrite reductase</fullName>
        <ecNumber evidence="5">1.7.2.1</ecNumber>
    </recommendedName>
</protein>